<keyword evidence="2" id="KW-0378">Hydrolase</keyword>
<dbReference type="SUPFAM" id="SSF53474">
    <property type="entry name" value="alpha/beta-Hydrolases"/>
    <property type="match status" value="1"/>
</dbReference>
<dbReference type="PRINTS" id="PR00111">
    <property type="entry name" value="ABHYDROLASE"/>
</dbReference>
<keyword evidence="3" id="KW-1185">Reference proteome</keyword>
<dbReference type="RefSeq" id="WP_270675729.1">
    <property type="nucleotide sequence ID" value="NZ_JAQFWP010000003.1"/>
</dbReference>
<dbReference type="EMBL" id="JAQFWP010000003">
    <property type="protein sequence ID" value="MDA2803342.1"/>
    <property type="molecule type" value="Genomic_DNA"/>
</dbReference>
<proteinExistence type="predicted"/>
<evidence type="ECO:0000259" key="1">
    <source>
        <dbReference type="Pfam" id="PF12697"/>
    </source>
</evidence>
<evidence type="ECO:0000313" key="3">
    <source>
        <dbReference type="Proteomes" id="UP001165685"/>
    </source>
</evidence>
<dbReference type="InterPro" id="IPR050266">
    <property type="entry name" value="AB_hydrolase_sf"/>
</dbReference>
<dbReference type="Proteomes" id="UP001165685">
    <property type="component" value="Unassembled WGS sequence"/>
</dbReference>
<sequence>MDHRGIVYERHGRGEPLVLLHGLGHRRQAWEPVVDELARRHEVFALDLPGFGESPGPGPEGPYGIPALVDTVAAWCAAAGLPRPHLAGNSLGGAVALELGARGVAASVTALSPIGFSRGTELLGSRLMVGGMHVATRVPAKAWRRVIDSRPVRTLTTLAVHGGTRDPYGELARLDPSVVTRGSPYTRLAPEVVRYNFTGGPVVTCPTTVAWGENDRVLPVRAVRRVLRAIPHAREVRLLGCGHVPMDNDPRTVAHTILSTCTRHLPRTAAPAAASAA</sequence>
<name>A0ABT4TF81_9ACTN</name>
<dbReference type="Gene3D" id="3.40.50.1820">
    <property type="entry name" value="alpha/beta hydrolase"/>
    <property type="match status" value="1"/>
</dbReference>
<protein>
    <submittedName>
        <fullName evidence="2">Alpha/beta hydrolase</fullName>
    </submittedName>
</protein>
<feature type="domain" description="AB hydrolase-1" evidence="1">
    <location>
        <begin position="17"/>
        <end position="254"/>
    </location>
</feature>
<dbReference type="InterPro" id="IPR000073">
    <property type="entry name" value="AB_hydrolase_1"/>
</dbReference>
<gene>
    <name evidence="2" type="ORF">O4U47_02355</name>
</gene>
<organism evidence="2 3">
    <name type="scientific">Nocardiopsis suaedae</name>
    <dbReference type="NCBI Taxonomy" id="3018444"/>
    <lineage>
        <taxon>Bacteria</taxon>
        <taxon>Bacillati</taxon>
        <taxon>Actinomycetota</taxon>
        <taxon>Actinomycetes</taxon>
        <taxon>Streptosporangiales</taxon>
        <taxon>Nocardiopsidaceae</taxon>
        <taxon>Nocardiopsis</taxon>
    </lineage>
</organism>
<evidence type="ECO:0000313" key="2">
    <source>
        <dbReference type="EMBL" id="MDA2803342.1"/>
    </source>
</evidence>
<dbReference type="Pfam" id="PF12697">
    <property type="entry name" value="Abhydrolase_6"/>
    <property type="match status" value="1"/>
</dbReference>
<comment type="caution">
    <text evidence="2">The sequence shown here is derived from an EMBL/GenBank/DDBJ whole genome shotgun (WGS) entry which is preliminary data.</text>
</comment>
<dbReference type="PANTHER" id="PTHR43798:SF5">
    <property type="entry name" value="MONOACYLGLYCEROL LIPASE ABHD6"/>
    <property type="match status" value="1"/>
</dbReference>
<dbReference type="PANTHER" id="PTHR43798">
    <property type="entry name" value="MONOACYLGLYCEROL LIPASE"/>
    <property type="match status" value="1"/>
</dbReference>
<reference evidence="2" key="1">
    <citation type="submission" date="2023-01" db="EMBL/GenBank/DDBJ databases">
        <title>Draft genome sequence of Nocardiopsis sp. LSu2-4 isolated from halophytes.</title>
        <authorList>
            <person name="Duangmal K."/>
            <person name="Chantavorakit T."/>
        </authorList>
    </citation>
    <scope>NUCLEOTIDE SEQUENCE</scope>
    <source>
        <strain evidence="2">LSu2-4</strain>
    </source>
</reference>
<dbReference type="InterPro" id="IPR029058">
    <property type="entry name" value="AB_hydrolase_fold"/>
</dbReference>
<dbReference type="GO" id="GO:0016787">
    <property type="term" value="F:hydrolase activity"/>
    <property type="evidence" value="ECO:0007669"/>
    <property type="project" value="UniProtKB-KW"/>
</dbReference>
<accession>A0ABT4TF81</accession>